<protein>
    <submittedName>
        <fullName evidence="2">Uncharacterized protein</fullName>
    </submittedName>
</protein>
<feature type="compositionally biased region" description="Basic and acidic residues" evidence="1">
    <location>
        <begin position="1"/>
        <end position="10"/>
    </location>
</feature>
<proteinExistence type="predicted"/>
<name>A0A0A9FCY0_ARUDO</name>
<dbReference type="AlphaFoldDB" id="A0A0A9FCY0"/>
<organism evidence="2">
    <name type="scientific">Arundo donax</name>
    <name type="common">Giant reed</name>
    <name type="synonym">Donax arundinaceus</name>
    <dbReference type="NCBI Taxonomy" id="35708"/>
    <lineage>
        <taxon>Eukaryota</taxon>
        <taxon>Viridiplantae</taxon>
        <taxon>Streptophyta</taxon>
        <taxon>Embryophyta</taxon>
        <taxon>Tracheophyta</taxon>
        <taxon>Spermatophyta</taxon>
        <taxon>Magnoliopsida</taxon>
        <taxon>Liliopsida</taxon>
        <taxon>Poales</taxon>
        <taxon>Poaceae</taxon>
        <taxon>PACMAD clade</taxon>
        <taxon>Arundinoideae</taxon>
        <taxon>Arundineae</taxon>
        <taxon>Arundo</taxon>
    </lineage>
</organism>
<accession>A0A0A9FCY0</accession>
<evidence type="ECO:0000313" key="2">
    <source>
        <dbReference type="EMBL" id="JAE10192.1"/>
    </source>
</evidence>
<evidence type="ECO:0000256" key="1">
    <source>
        <dbReference type="SAM" id="MobiDB-lite"/>
    </source>
</evidence>
<sequence>MPTWARRDWSLEGSGGWPSSNWRSAARRRSRRAASAGSWY</sequence>
<reference evidence="2" key="2">
    <citation type="journal article" date="2015" name="Data Brief">
        <title>Shoot transcriptome of the giant reed, Arundo donax.</title>
        <authorList>
            <person name="Barrero R.A."/>
            <person name="Guerrero F.D."/>
            <person name="Moolhuijzen P."/>
            <person name="Goolsby J.A."/>
            <person name="Tidwell J."/>
            <person name="Bellgard S.E."/>
            <person name="Bellgard M.I."/>
        </authorList>
    </citation>
    <scope>NUCLEOTIDE SEQUENCE</scope>
    <source>
        <tissue evidence="2">Shoot tissue taken approximately 20 cm above the soil surface</tissue>
    </source>
</reference>
<feature type="region of interest" description="Disordered" evidence="1">
    <location>
        <begin position="1"/>
        <end position="40"/>
    </location>
</feature>
<dbReference type="EMBL" id="GBRH01187704">
    <property type="protein sequence ID" value="JAE10192.1"/>
    <property type="molecule type" value="Transcribed_RNA"/>
</dbReference>
<reference evidence="2" key="1">
    <citation type="submission" date="2014-09" db="EMBL/GenBank/DDBJ databases">
        <authorList>
            <person name="Magalhaes I.L.F."/>
            <person name="Oliveira U."/>
            <person name="Santos F.R."/>
            <person name="Vidigal T.H.D.A."/>
            <person name="Brescovit A.D."/>
            <person name="Santos A.J."/>
        </authorList>
    </citation>
    <scope>NUCLEOTIDE SEQUENCE</scope>
    <source>
        <tissue evidence="2">Shoot tissue taken approximately 20 cm above the soil surface</tissue>
    </source>
</reference>